<comment type="caution">
    <text evidence="1">The sequence shown here is derived from an EMBL/GenBank/DDBJ whole genome shotgun (WGS) entry which is preliminary data.</text>
</comment>
<protein>
    <submittedName>
        <fullName evidence="1">Uncharacterized protein</fullName>
    </submittedName>
</protein>
<accession>A0ACC3BLX0</accession>
<evidence type="ECO:0000313" key="2">
    <source>
        <dbReference type="Proteomes" id="UP000798662"/>
    </source>
</evidence>
<evidence type="ECO:0000313" key="1">
    <source>
        <dbReference type="EMBL" id="KAK1858946.1"/>
    </source>
</evidence>
<organism evidence="1 2">
    <name type="scientific">Pyropia yezoensis</name>
    <name type="common">Susabi-nori</name>
    <name type="synonym">Porphyra yezoensis</name>
    <dbReference type="NCBI Taxonomy" id="2788"/>
    <lineage>
        <taxon>Eukaryota</taxon>
        <taxon>Rhodophyta</taxon>
        <taxon>Bangiophyceae</taxon>
        <taxon>Bangiales</taxon>
        <taxon>Bangiaceae</taxon>
        <taxon>Pyropia</taxon>
    </lineage>
</organism>
<keyword evidence="2" id="KW-1185">Reference proteome</keyword>
<sequence>MRIAAEHGLGDATARDMLRGAILPNAVRHPRRRRRLRKAGGEPVPLRAPGGAVLAPDAEELQLIHHLMRHAEAVYGNPIAAIGNPRAAMLGLTSERIVRLRTGVAVEDVRLIQMRNDTFRPAHYLAIDHRIRAVVVTSDASPGLAPRPLRRGSRLWRATSLDSSSPRWSRDRRSRPAAATAAESLAPADDAADLPRRATIGPATAATAGPPRGGAPFFGGALSSRSSALLGGVTPPTGGSDGGGAERVRGYAHTGILRSAHNLLSSIRGGLAAAAADHPTYRVVLTGHSLGGATAALLALLLADAGVLPASRLAAYAMGPPPCVTAGLAAAADRTVTCVVNGYDVIPRVSVVTLARLFAAIRYVMGLSRVAKVGVDLGLRRLVCPRRTR</sequence>
<dbReference type="Proteomes" id="UP000798662">
    <property type="component" value="Chromosome 1"/>
</dbReference>
<proteinExistence type="predicted"/>
<dbReference type="EMBL" id="CM020618">
    <property type="protein sequence ID" value="KAK1858946.1"/>
    <property type="molecule type" value="Genomic_DNA"/>
</dbReference>
<name>A0ACC3BLX0_PYRYE</name>
<gene>
    <name evidence="1" type="ORF">I4F81_001545</name>
</gene>
<reference evidence="1" key="1">
    <citation type="submission" date="2019-11" db="EMBL/GenBank/DDBJ databases">
        <title>Nori genome reveals adaptations in red seaweeds to the harsh intertidal environment.</title>
        <authorList>
            <person name="Wang D."/>
            <person name="Mao Y."/>
        </authorList>
    </citation>
    <scope>NUCLEOTIDE SEQUENCE</scope>
    <source>
        <tissue evidence="1">Gametophyte</tissue>
    </source>
</reference>